<dbReference type="InterPro" id="IPR035022">
    <property type="entry name" value="PI3kinase_P85_nSH2"/>
</dbReference>
<evidence type="ECO:0000259" key="13">
    <source>
        <dbReference type="PROSITE" id="PS50001"/>
    </source>
</evidence>
<evidence type="ECO:0000256" key="1">
    <source>
        <dbReference type="ARBA" id="ARBA00009442"/>
    </source>
</evidence>
<dbReference type="InterPro" id="IPR044124">
    <property type="entry name" value="ISH2_PIK3R1"/>
</dbReference>
<feature type="domain" description="Rho-GAP" evidence="15">
    <location>
        <begin position="44"/>
        <end position="271"/>
    </location>
</feature>
<dbReference type="PRINTS" id="PR00401">
    <property type="entry name" value="SH2DOMAIN"/>
</dbReference>
<dbReference type="FunFam" id="2.30.30.40:FF:000075">
    <property type="entry name" value="phosphatidylinositol 3-kinase regulatory subunit alpha"/>
    <property type="match status" value="1"/>
</dbReference>
<keyword evidence="8" id="KW-0449">Lipoprotein</keyword>
<dbReference type="Pfam" id="PF00620">
    <property type="entry name" value="RhoGAP"/>
    <property type="match status" value="1"/>
</dbReference>
<keyword evidence="4" id="KW-0343">GTPase activation</keyword>
<reference evidence="16" key="1">
    <citation type="submission" date="2025-08" db="UniProtKB">
        <authorList>
            <consortium name="Ensembl"/>
        </authorList>
    </citation>
    <scope>IDENTIFICATION</scope>
</reference>
<dbReference type="InterPro" id="IPR001452">
    <property type="entry name" value="SH3_domain"/>
</dbReference>
<feature type="domain" description="SH3" evidence="14">
    <location>
        <begin position="3"/>
        <end position="79"/>
    </location>
</feature>
<dbReference type="SUPFAM" id="SSF55550">
    <property type="entry name" value="SH2 domain"/>
    <property type="match status" value="2"/>
</dbReference>
<keyword evidence="6" id="KW-0677">Repeat</keyword>
<dbReference type="InterPro" id="IPR000980">
    <property type="entry name" value="SH2"/>
</dbReference>
<keyword evidence="12" id="KW-0175">Coiled coil</keyword>
<dbReference type="InterPro" id="IPR008936">
    <property type="entry name" value="Rho_GTPase_activation_prot"/>
</dbReference>
<dbReference type="Gene3D" id="2.30.30.40">
    <property type="entry name" value="SH3 Domains"/>
    <property type="match status" value="1"/>
</dbReference>
<dbReference type="InterPro" id="IPR036860">
    <property type="entry name" value="SH2_dom_sf"/>
</dbReference>
<comment type="similarity">
    <text evidence="1">Belongs to the PI3K p85 subunit family.</text>
</comment>
<evidence type="ECO:0000256" key="11">
    <source>
        <dbReference type="PROSITE-ProRule" id="PRU00192"/>
    </source>
</evidence>
<evidence type="ECO:0000256" key="7">
    <source>
        <dbReference type="ARBA" id="ARBA00022999"/>
    </source>
</evidence>
<dbReference type="CDD" id="cd09930">
    <property type="entry name" value="SH2_cSH2_p85_like"/>
    <property type="match status" value="1"/>
</dbReference>
<keyword evidence="5" id="KW-0597">Phosphoprotein</keyword>
<evidence type="ECO:0000259" key="15">
    <source>
        <dbReference type="PROSITE" id="PS50238"/>
    </source>
</evidence>
<evidence type="ECO:0000256" key="3">
    <source>
        <dbReference type="ARBA" id="ARBA00022443"/>
    </source>
</evidence>
<dbReference type="CDD" id="cd12924">
    <property type="entry name" value="iSH2_PIK3R1"/>
    <property type="match status" value="1"/>
</dbReference>
<dbReference type="PROSITE" id="PS50001">
    <property type="entry name" value="SH2"/>
    <property type="match status" value="2"/>
</dbReference>
<proteinExistence type="inferred from homology"/>
<dbReference type="PROSITE" id="PS50238">
    <property type="entry name" value="RHOGAP"/>
    <property type="match status" value="1"/>
</dbReference>
<dbReference type="GO" id="GO:0046854">
    <property type="term" value="P:phosphatidylinositol phosphate biosynthetic process"/>
    <property type="evidence" value="ECO:0007669"/>
    <property type="project" value="TreeGrafter"/>
</dbReference>
<dbReference type="Gene3D" id="1.10.287.1490">
    <property type="match status" value="1"/>
</dbReference>
<dbReference type="GO" id="GO:0008286">
    <property type="term" value="P:insulin receptor signaling pathway"/>
    <property type="evidence" value="ECO:0007669"/>
    <property type="project" value="TreeGrafter"/>
</dbReference>
<name>A0A3B3WRY9_9TELE</name>
<dbReference type="Pfam" id="PF00017">
    <property type="entry name" value="SH2"/>
    <property type="match status" value="2"/>
</dbReference>
<evidence type="ECO:0000313" key="17">
    <source>
        <dbReference type="Proteomes" id="UP000261480"/>
    </source>
</evidence>
<feature type="domain" description="SH2" evidence="13">
    <location>
        <begin position="596"/>
        <end position="690"/>
    </location>
</feature>
<dbReference type="AlphaFoldDB" id="A0A3B3WRY9"/>
<dbReference type="InterPro" id="IPR000198">
    <property type="entry name" value="RhoGAP_dom"/>
</dbReference>
<feature type="coiled-coil region" evidence="12">
    <location>
        <begin position="498"/>
        <end position="532"/>
    </location>
</feature>
<dbReference type="InterPro" id="IPR035591">
    <property type="entry name" value="PI3K_p85alpha_SH3"/>
</dbReference>
<keyword evidence="3 11" id="KW-0728">SH3 domain</keyword>
<dbReference type="PROSITE" id="PS50002">
    <property type="entry name" value="SH3"/>
    <property type="match status" value="1"/>
</dbReference>
<dbReference type="InterPro" id="IPR032498">
    <property type="entry name" value="PI3K_P85_iSH2"/>
</dbReference>
<dbReference type="PANTHER" id="PTHR10155:SF3">
    <property type="entry name" value="PHOSPHATIDYLINOSITOL 3-KINASE REGULATORY SUBUNIT ALPHA"/>
    <property type="match status" value="1"/>
</dbReference>
<dbReference type="SUPFAM" id="SSF50044">
    <property type="entry name" value="SH3-domain"/>
    <property type="match status" value="1"/>
</dbReference>
<evidence type="ECO:0000256" key="4">
    <source>
        <dbReference type="ARBA" id="ARBA00022468"/>
    </source>
</evidence>
<evidence type="ECO:0000256" key="2">
    <source>
        <dbReference type="ARBA" id="ARBA00013911"/>
    </source>
</evidence>
<dbReference type="SUPFAM" id="SSF48350">
    <property type="entry name" value="GTPase activation domain, GAP"/>
    <property type="match status" value="1"/>
</dbReference>
<dbReference type="Ensembl" id="ENSPMET00000007362.1">
    <property type="protein sequence ID" value="ENSPMEP00000005522.1"/>
    <property type="gene ID" value="ENSPMEG00000006977.1"/>
</dbReference>
<organism evidence="16 17">
    <name type="scientific">Poecilia mexicana</name>
    <dbReference type="NCBI Taxonomy" id="48701"/>
    <lineage>
        <taxon>Eukaryota</taxon>
        <taxon>Metazoa</taxon>
        <taxon>Chordata</taxon>
        <taxon>Craniata</taxon>
        <taxon>Vertebrata</taxon>
        <taxon>Euteleostomi</taxon>
        <taxon>Actinopterygii</taxon>
        <taxon>Neopterygii</taxon>
        <taxon>Teleostei</taxon>
        <taxon>Neoteleostei</taxon>
        <taxon>Acanthomorphata</taxon>
        <taxon>Ovalentaria</taxon>
        <taxon>Atherinomorphae</taxon>
        <taxon>Cyprinodontiformes</taxon>
        <taxon>Poeciliidae</taxon>
        <taxon>Poeciliinae</taxon>
        <taxon>Poecilia</taxon>
    </lineage>
</organism>
<evidence type="ECO:0000256" key="9">
    <source>
        <dbReference type="ARBA" id="ARBA00031433"/>
    </source>
</evidence>
<dbReference type="GO" id="GO:0005942">
    <property type="term" value="C:phosphatidylinositol 3-kinase complex"/>
    <property type="evidence" value="ECO:0007669"/>
    <property type="project" value="TreeGrafter"/>
</dbReference>
<dbReference type="Gene3D" id="1.10.555.10">
    <property type="entry name" value="Rho GTPase activation protein"/>
    <property type="match status" value="1"/>
</dbReference>
<dbReference type="SMART" id="SM00252">
    <property type="entry name" value="SH2"/>
    <property type="match status" value="2"/>
</dbReference>
<dbReference type="FunFam" id="3.30.505.10:FF:000006">
    <property type="entry name" value="Phosphatidylinositol 3-kinase regulatory subunit alpha"/>
    <property type="match status" value="1"/>
</dbReference>
<dbReference type="Proteomes" id="UP000261480">
    <property type="component" value="Unplaced"/>
</dbReference>
<dbReference type="SMART" id="SM00324">
    <property type="entry name" value="RhoGAP"/>
    <property type="match status" value="1"/>
</dbReference>
<evidence type="ECO:0000256" key="8">
    <source>
        <dbReference type="ARBA" id="ARBA00023288"/>
    </source>
</evidence>
<dbReference type="GO" id="GO:0005096">
    <property type="term" value="F:GTPase activator activity"/>
    <property type="evidence" value="ECO:0007669"/>
    <property type="project" value="UniProtKB-KW"/>
</dbReference>
<accession>A0A3B3WRY9</accession>
<reference evidence="16" key="2">
    <citation type="submission" date="2025-09" db="UniProtKB">
        <authorList>
            <consortium name="Ensembl"/>
        </authorList>
    </citation>
    <scope>IDENTIFICATION</scope>
</reference>
<protein>
    <recommendedName>
        <fullName evidence="2">Phosphatidylinositol 3-kinase regulatory subunit alpha</fullName>
    </recommendedName>
    <alternativeName>
        <fullName evidence="9">Phosphatidylinositol 3-kinase 85 kDa regulatory subunit alpha</fullName>
    </alternativeName>
</protein>
<dbReference type="FunFam" id="1.10.287.1490:FF:000001">
    <property type="entry name" value="Putative phosphatidylinositol 3-kinase regulatory subunit alpha"/>
    <property type="match status" value="1"/>
</dbReference>
<dbReference type="SMART" id="SM00326">
    <property type="entry name" value="SH3"/>
    <property type="match status" value="1"/>
</dbReference>
<sequence length="696" mass="80068">MSVEGYQYRALYEYKKEREEDIDLHVGDILLVSKGALVALGHSDGLEQQPQKIGWLPGFNETTQEKGDFPGTYVEYVGKKWISPPTPKPRPLRPLPVAPGSFKAEDSDSDQGVCLADLTEQFFLPETAPALLTRLLEAIERKGEAAMTTSLPPHVPVDSLRFVSFSFDPNGFFFLFPPPTEAANPEECAQLLRRIASSPTLPPQYWLTLQCLLRHFSRVCQNAPKNQLSARSLGEIFSPVFFRQQPTSCEPSLDAFIKIIEVLVTSEWSESQAAPALPPKPPKSTAVTNNGMNNNMALQDAEWYWGDISREEVNEKLRDTADGTFLVRDASTKMHGDYTLTLRKGGNNKLIKIFHRDGKYGFSDPLTFSSVVELINHYRNESLAQYNPKLDVKLLYPVSKHQQDQVVKEDNIEAVGRKLCEYHQQYQEKNKEYDRLYEEYTRTSQEIQMKRTAIEAFNETIKIFEEQCQTQERYSKEYIEKFKREGNDKEIQRIMGNYEKLKSRISEIVDSKRRLEEDLKKQAADYREIDKRMNSIKPDLIQLRKTRDQYLMWLTQKGVRQKKLNEWLGIKNENTEDQYSMVDDDEDLPHHDERSWRLGNINRLQAEAVLQGKRDGTFLVRDSSKAGCYACSVVVEGEVKHCVINKTPSGYGFAEPYNLYGSLKELVLHYQHTSLVQHNDSLNVTLAYPVYAQQRR</sequence>
<evidence type="ECO:0000256" key="12">
    <source>
        <dbReference type="SAM" id="Coils"/>
    </source>
</evidence>
<keyword evidence="7 10" id="KW-0727">SH2 domain</keyword>
<dbReference type="InterPro" id="IPR035020">
    <property type="entry name" value="PI3kinase_P85_cSH2"/>
</dbReference>
<dbReference type="CDD" id="cd11910">
    <property type="entry name" value="SH3_PI3K_p85alpha"/>
    <property type="match status" value="1"/>
</dbReference>
<evidence type="ECO:0000256" key="5">
    <source>
        <dbReference type="ARBA" id="ARBA00022553"/>
    </source>
</evidence>
<dbReference type="InterPro" id="IPR036028">
    <property type="entry name" value="SH3-like_dom_sf"/>
</dbReference>
<evidence type="ECO:0000259" key="14">
    <source>
        <dbReference type="PROSITE" id="PS50002"/>
    </source>
</evidence>
<dbReference type="FunFam" id="3.30.505.10:FF:000014">
    <property type="entry name" value="Phosphatidylinositol 3-kinase regulatory subunit alpha"/>
    <property type="match status" value="1"/>
</dbReference>
<evidence type="ECO:0000256" key="10">
    <source>
        <dbReference type="PROSITE-ProRule" id="PRU00191"/>
    </source>
</evidence>
<evidence type="ECO:0000313" key="16">
    <source>
        <dbReference type="Ensembl" id="ENSPMEP00000005522.1"/>
    </source>
</evidence>
<evidence type="ECO:0000256" key="6">
    <source>
        <dbReference type="ARBA" id="ARBA00022737"/>
    </source>
</evidence>
<dbReference type="GO" id="GO:0046935">
    <property type="term" value="F:1-phosphatidylinositol-3-kinase regulator activity"/>
    <property type="evidence" value="ECO:0007669"/>
    <property type="project" value="TreeGrafter"/>
</dbReference>
<feature type="domain" description="SH2" evidence="13">
    <location>
        <begin position="303"/>
        <end position="398"/>
    </location>
</feature>
<dbReference type="PANTHER" id="PTHR10155">
    <property type="entry name" value="PHOSPHATIDYLINOSITOL 3-KINASE REGULATORY SUBUNIT"/>
    <property type="match status" value="1"/>
</dbReference>
<dbReference type="Pfam" id="PF16454">
    <property type="entry name" value="PI3K_P85_iSH2"/>
    <property type="match status" value="1"/>
</dbReference>
<dbReference type="Gene3D" id="3.30.505.10">
    <property type="entry name" value="SH2 domain"/>
    <property type="match status" value="2"/>
</dbReference>
<dbReference type="CDD" id="cd09942">
    <property type="entry name" value="SH2_nSH2_p85_like"/>
    <property type="match status" value="1"/>
</dbReference>
<keyword evidence="17" id="KW-1185">Reference proteome</keyword>
<dbReference type="PRINTS" id="PR00678">
    <property type="entry name" value="PI3KINASEP85"/>
</dbReference>